<dbReference type="Proteomes" id="UP001057452">
    <property type="component" value="Chromosome 13"/>
</dbReference>
<proteinExistence type="predicted"/>
<evidence type="ECO:0000313" key="2">
    <source>
        <dbReference type="Proteomes" id="UP001057452"/>
    </source>
</evidence>
<evidence type="ECO:0000313" key="1">
    <source>
        <dbReference type="EMBL" id="KAI4815960.1"/>
    </source>
</evidence>
<comment type="caution">
    <text evidence="1">The sequence shown here is derived from an EMBL/GenBank/DDBJ whole genome shotgun (WGS) entry which is preliminary data.</text>
</comment>
<organism evidence="1 2">
    <name type="scientific">Chaenocephalus aceratus</name>
    <name type="common">Blackfin icefish</name>
    <name type="synonym">Chaenichthys aceratus</name>
    <dbReference type="NCBI Taxonomy" id="36190"/>
    <lineage>
        <taxon>Eukaryota</taxon>
        <taxon>Metazoa</taxon>
        <taxon>Chordata</taxon>
        <taxon>Craniata</taxon>
        <taxon>Vertebrata</taxon>
        <taxon>Euteleostomi</taxon>
        <taxon>Actinopterygii</taxon>
        <taxon>Neopterygii</taxon>
        <taxon>Teleostei</taxon>
        <taxon>Neoteleostei</taxon>
        <taxon>Acanthomorphata</taxon>
        <taxon>Eupercaria</taxon>
        <taxon>Perciformes</taxon>
        <taxon>Notothenioidei</taxon>
        <taxon>Channichthyidae</taxon>
        <taxon>Chaenocephalus</taxon>
    </lineage>
</organism>
<accession>A0ACB9WRC5</accession>
<reference evidence="1" key="1">
    <citation type="submission" date="2022-05" db="EMBL/GenBank/DDBJ databases">
        <title>Chromosome-level genome of Chaenocephalus aceratus.</title>
        <authorList>
            <person name="Park H."/>
        </authorList>
    </citation>
    <scope>NUCLEOTIDE SEQUENCE</scope>
    <source>
        <strain evidence="1">KU_202001</strain>
    </source>
</reference>
<sequence>MCNISFCNVDSKVDQFFQPTLYIIVIVLGLPTNCMALWAAYMQVRTHVRARTHIHKHTQTYTSHWF</sequence>
<gene>
    <name evidence="1" type="ORF">KUCAC02_006083</name>
</gene>
<keyword evidence="2" id="KW-1185">Reference proteome</keyword>
<name>A0ACB9WRC5_CHAAC</name>
<dbReference type="EMBL" id="CM043797">
    <property type="protein sequence ID" value="KAI4815960.1"/>
    <property type="molecule type" value="Genomic_DNA"/>
</dbReference>
<protein>
    <submittedName>
        <fullName evidence="1">Uncharacterized protein</fullName>
    </submittedName>
</protein>